<dbReference type="InterPro" id="IPR014330">
    <property type="entry name" value="RNA-bd_S4-rel_YaaA"/>
</dbReference>
<accession>A0A173RX93</accession>
<dbReference type="SUPFAM" id="SSF55174">
    <property type="entry name" value="Alpha-L RNA-binding motif"/>
    <property type="match status" value="1"/>
</dbReference>
<name>A0A173RX93_9FIRM</name>
<dbReference type="PROSITE" id="PS50889">
    <property type="entry name" value="S4"/>
    <property type="match status" value="1"/>
</dbReference>
<dbReference type="InterPro" id="IPR036986">
    <property type="entry name" value="S4_RNA-bd_sf"/>
</dbReference>
<dbReference type="Proteomes" id="UP000487649">
    <property type="component" value="Unassembled WGS sequence"/>
</dbReference>
<dbReference type="Pfam" id="PF13275">
    <property type="entry name" value="S4_2"/>
    <property type="match status" value="1"/>
</dbReference>
<dbReference type="NCBIfam" id="TIGR02988">
    <property type="entry name" value="YaaA_near_RecF"/>
    <property type="match status" value="1"/>
</dbReference>
<dbReference type="RefSeq" id="WP_006785409.1">
    <property type="nucleotide sequence ID" value="NZ_CABJBH010000020.1"/>
</dbReference>
<sequence length="72" mass="8343">MQTEVFITSEYITLGQFLKFENIIESGGNVKFFLEEIPVYINNERDNRRGRKLYPGDVIVIDEVGEFVIVAE</sequence>
<comment type="caution">
    <text evidence="1">The sequence shown here is derived from an EMBL/GenBank/DDBJ whole genome shotgun (WGS) entry which is preliminary data.</text>
</comment>
<dbReference type="Gene3D" id="3.10.290.10">
    <property type="entry name" value="RNA-binding S4 domain"/>
    <property type="match status" value="1"/>
</dbReference>
<dbReference type="OrthoDB" id="9811532at2"/>
<reference evidence="1 2" key="1">
    <citation type="journal article" date="2019" name="Nat. Med.">
        <title>A library of human gut bacterial isolates paired with longitudinal multiomics data enables mechanistic microbiome research.</title>
        <authorList>
            <person name="Poyet M."/>
            <person name="Groussin M."/>
            <person name="Gibbons S.M."/>
            <person name="Avila-Pacheco J."/>
            <person name="Jiang X."/>
            <person name="Kearney S.M."/>
            <person name="Perrotta A.R."/>
            <person name="Berdy B."/>
            <person name="Zhao S."/>
            <person name="Lieberman T.D."/>
            <person name="Swanson P.K."/>
            <person name="Smith M."/>
            <person name="Roesemann S."/>
            <person name="Alexander J.E."/>
            <person name="Rich S.A."/>
            <person name="Livny J."/>
            <person name="Vlamakis H."/>
            <person name="Clish C."/>
            <person name="Bullock K."/>
            <person name="Deik A."/>
            <person name="Scott J."/>
            <person name="Pierce K.A."/>
            <person name="Xavier R.J."/>
            <person name="Alm E.J."/>
        </authorList>
    </citation>
    <scope>NUCLEOTIDE SEQUENCE [LARGE SCALE GENOMIC DNA]</scope>
    <source>
        <strain evidence="1 2">BIOML-A198</strain>
    </source>
</reference>
<dbReference type="AlphaFoldDB" id="A0A173RX93"/>
<dbReference type="GO" id="GO:0003723">
    <property type="term" value="F:RNA binding"/>
    <property type="evidence" value="ECO:0007669"/>
    <property type="project" value="InterPro"/>
</dbReference>
<dbReference type="EMBL" id="WMQE01000005">
    <property type="protein sequence ID" value="MTK20495.1"/>
    <property type="molecule type" value="Genomic_DNA"/>
</dbReference>
<gene>
    <name evidence="1" type="primary">yaaA</name>
    <name evidence="1" type="ORF">GMA92_03465</name>
</gene>
<evidence type="ECO:0000313" key="2">
    <source>
        <dbReference type="Proteomes" id="UP000487649"/>
    </source>
</evidence>
<proteinExistence type="predicted"/>
<dbReference type="GeneID" id="60058241"/>
<protein>
    <submittedName>
        <fullName evidence="1">S4 domain-containing protein YaaA</fullName>
    </submittedName>
</protein>
<evidence type="ECO:0000313" key="1">
    <source>
        <dbReference type="EMBL" id="MTK20495.1"/>
    </source>
</evidence>
<organism evidence="1 2">
    <name type="scientific">Turicibacter sanguinis</name>
    <dbReference type="NCBI Taxonomy" id="154288"/>
    <lineage>
        <taxon>Bacteria</taxon>
        <taxon>Bacillati</taxon>
        <taxon>Bacillota</taxon>
        <taxon>Erysipelotrichia</taxon>
        <taxon>Erysipelotrichales</taxon>
        <taxon>Turicibacteraceae</taxon>
        <taxon>Turicibacter</taxon>
    </lineage>
</organism>